<dbReference type="Proteomes" id="UP001189429">
    <property type="component" value="Unassembled WGS sequence"/>
</dbReference>
<feature type="region of interest" description="Disordered" evidence="1">
    <location>
        <begin position="194"/>
        <end position="232"/>
    </location>
</feature>
<feature type="chain" id="PRO_5045945145" description="Thiol oxidase" evidence="2">
    <location>
        <begin position="18"/>
        <end position="633"/>
    </location>
</feature>
<feature type="region of interest" description="Disordered" evidence="1">
    <location>
        <begin position="402"/>
        <end position="455"/>
    </location>
</feature>
<evidence type="ECO:0000256" key="1">
    <source>
        <dbReference type="SAM" id="MobiDB-lite"/>
    </source>
</evidence>
<gene>
    <name evidence="3" type="ORF">PCOR1329_LOCUS32575</name>
</gene>
<evidence type="ECO:0000313" key="4">
    <source>
        <dbReference type="Proteomes" id="UP001189429"/>
    </source>
</evidence>
<reference evidence="3" key="1">
    <citation type="submission" date="2023-10" db="EMBL/GenBank/DDBJ databases">
        <authorList>
            <person name="Chen Y."/>
            <person name="Shah S."/>
            <person name="Dougan E. K."/>
            <person name="Thang M."/>
            <person name="Chan C."/>
        </authorList>
    </citation>
    <scope>NUCLEOTIDE SEQUENCE [LARGE SCALE GENOMIC DNA]</scope>
</reference>
<accession>A0ABN9STW2</accession>
<evidence type="ECO:0000256" key="2">
    <source>
        <dbReference type="SAM" id="SignalP"/>
    </source>
</evidence>
<name>A0ABN9STW2_9DINO</name>
<keyword evidence="4" id="KW-1185">Reference proteome</keyword>
<feature type="compositionally biased region" description="Low complexity" evidence="1">
    <location>
        <begin position="417"/>
        <end position="428"/>
    </location>
</feature>
<feature type="region of interest" description="Disordered" evidence="1">
    <location>
        <begin position="467"/>
        <end position="633"/>
    </location>
</feature>
<sequence length="633" mass="69123">MASRVALPVVLPSICSAISFVHTASLRDRGYVQTDANFLAAIDANAEQELRPAVEVDCQEAAEGSACHSAVAWLRKEGLATHPEWYPGYSSTSTFEEVQDMLHGLGKAQCPRPCFAKVPAALIQTSARFDCHDAVEGDWCYHSITWLREKGLQRHPDWYPTLQTNSNNSWIQAELHRKGKSDCPWPCGLTREDAAEEDQTIPTESIESILEPEHSADQTTQGEQPEEDCRTAQPETRCYTAVTFALAGGIKAHPDVFKGLAEDADFKRVQEYFYLQSRHGCERPCSEKRIDPSKFFQAASHADTLREKKRLEDMSTEELSMYLDGKWDGYVKKEYKVSFSGEATSTFQKRSSLDEQQFPTTTPFGAEEKEALPLINPEAAAMTSAEADSYMEEALARRLLEEKTREEKRKREEEEAAAAAAAAAAWAAAREKKSVEDMSSEEMEGYLNGTGSVQPALPALGVVSAERATASGGEGVEAQSLQEAANVAAAEEAANASAAEEAANASASEEAANASASEEAANGTEELEALPALALESASTVEVSEEAGVGDDPMPLVDAEGSLVTGAEESEAEADPPARMELEQQPEAEPRAAAGEEEREAEAEQQPRAETPEEMERRRSGQISWRRTRRRSR</sequence>
<feature type="compositionally biased region" description="Basic and acidic residues" evidence="1">
    <location>
        <begin position="402"/>
        <end position="413"/>
    </location>
</feature>
<feature type="compositionally biased region" description="Basic and acidic residues" evidence="1">
    <location>
        <begin position="605"/>
        <end position="619"/>
    </location>
</feature>
<protein>
    <recommendedName>
        <fullName evidence="5">Thiol oxidase</fullName>
    </recommendedName>
</protein>
<proteinExistence type="predicted"/>
<comment type="caution">
    <text evidence="3">The sequence shown here is derived from an EMBL/GenBank/DDBJ whole genome shotgun (WGS) entry which is preliminary data.</text>
</comment>
<organism evidence="3 4">
    <name type="scientific">Prorocentrum cordatum</name>
    <dbReference type="NCBI Taxonomy" id="2364126"/>
    <lineage>
        <taxon>Eukaryota</taxon>
        <taxon>Sar</taxon>
        <taxon>Alveolata</taxon>
        <taxon>Dinophyceae</taxon>
        <taxon>Prorocentrales</taxon>
        <taxon>Prorocentraceae</taxon>
        <taxon>Prorocentrum</taxon>
    </lineage>
</organism>
<feature type="signal peptide" evidence="2">
    <location>
        <begin position="1"/>
        <end position="17"/>
    </location>
</feature>
<evidence type="ECO:0000313" key="3">
    <source>
        <dbReference type="EMBL" id="CAK0835919.1"/>
    </source>
</evidence>
<keyword evidence="2" id="KW-0732">Signal</keyword>
<feature type="compositionally biased region" description="Basic and acidic residues" evidence="1">
    <location>
        <begin position="576"/>
        <end position="596"/>
    </location>
</feature>
<evidence type="ECO:0008006" key="5">
    <source>
        <dbReference type="Google" id="ProtNLM"/>
    </source>
</evidence>
<dbReference type="EMBL" id="CAUYUJ010013280">
    <property type="protein sequence ID" value="CAK0835919.1"/>
    <property type="molecule type" value="Genomic_DNA"/>
</dbReference>
<feature type="compositionally biased region" description="Low complexity" evidence="1">
    <location>
        <begin position="529"/>
        <end position="542"/>
    </location>
</feature>
<feature type="compositionally biased region" description="Low complexity" evidence="1">
    <location>
        <begin position="483"/>
        <end position="522"/>
    </location>
</feature>